<dbReference type="InterPro" id="IPR000477">
    <property type="entry name" value="RT_dom"/>
</dbReference>
<dbReference type="Pfam" id="PF00078">
    <property type="entry name" value="RVT_1"/>
    <property type="match status" value="1"/>
</dbReference>
<organism evidence="3 4">
    <name type="scientific">Phlebotomus papatasi</name>
    <name type="common">Sandfly</name>
    <dbReference type="NCBI Taxonomy" id="29031"/>
    <lineage>
        <taxon>Eukaryota</taxon>
        <taxon>Metazoa</taxon>
        <taxon>Ecdysozoa</taxon>
        <taxon>Arthropoda</taxon>
        <taxon>Hexapoda</taxon>
        <taxon>Insecta</taxon>
        <taxon>Pterygota</taxon>
        <taxon>Neoptera</taxon>
        <taxon>Endopterygota</taxon>
        <taxon>Diptera</taxon>
        <taxon>Nematocera</taxon>
        <taxon>Psychodoidea</taxon>
        <taxon>Psychodidae</taxon>
        <taxon>Phlebotomus</taxon>
        <taxon>Phlebotomus</taxon>
    </lineage>
</organism>
<dbReference type="InterPro" id="IPR043502">
    <property type="entry name" value="DNA/RNA_pol_sf"/>
</dbReference>
<dbReference type="InterPro" id="IPR052055">
    <property type="entry name" value="Hepadnavirus_pol/RT"/>
</dbReference>
<dbReference type="AlphaFoldDB" id="A0A1B0DIZ2"/>
<name>A0A1B0DIZ2_PHLPP</name>
<dbReference type="InterPro" id="IPR036397">
    <property type="entry name" value="RNaseH_sf"/>
</dbReference>
<dbReference type="VEuPathDB" id="VectorBase:PPAPM1_000747"/>
<dbReference type="GO" id="GO:0071897">
    <property type="term" value="P:DNA biosynthetic process"/>
    <property type="evidence" value="ECO:0007669"/>
    <property type="project" value="UniProtKB-ARBA"/>
</dbReference>
<accession>A0A1B0DIZ2</accession>
<dbReference type="CDD" id="cd00397">
    <property type="entry name" value="DNA_BRE_C"/>
    <property type="match status" value="1"/>
</dbReference>
<keyword evidence="4" id="KW-1185">Reference proteome</keyword>
<dbReference type="Gene3D" id="1.10.150.130">
    <property type="match status" value="1"/>
</dbReference>
<dbReference type="InterPro" id="IPR043128">
    <property type="entry name" value="Rev_trsase/Diguanyl_cyclase"/>
</dbReference>
<dbReference type="PROSITE" id="PS51898">
    <property type="entry name" value="TYR_RECOMBINASE"/>
    <property type="match status" value="1"/>
</dbReference>
<sequence>EVSETLEVSLTETCSTSSSVADAERVQIIESSSTLNVSKPAGRLLYFKTSWKSFTNDSVVLSWVQGHKIPFCKHVVQSFPVKENWSKSDLGKMEELVNQLILKGAIEECSPLPDQFISRTFFVPKPDGSNRFIINLKELNTFIDPQHFKMEDGRTVMKLISRNCYMASLDIKDAYYLIPVHKSYRKFLRFTFKGCLYEFTCLPFGLCTAPFVFTKLMKPVVSFLRERGITLVIYLDDIWLAADSKSKCLENVKFVANTLHKLGFIINYEKSQVEPSQKCLFLGMIYDSYSMRVELPDRKKEKIQSLVQQFRVNDSCTIQKFAETLGYLVSCCPAVNYGLAHTKSCERLKFKALLKSNGSYKGSIIINYDVMEELNWWYSVGSKSWNPIRSPRYDFVIFSDASKSGWGAVCKNQRANGFWTQSEQDFSINMLELMAAYFGLKCFASNMHDCQILLRIDNTTAIAYINKMGGVQNKGLSDLAKKIWKWCEIRRIWIYASYIKSKENNEADFESRKLESNTEFELTDYGFKRITEKLGSPDIDLFASRINAKCETYVSWKRDPYAFAIDAFTIPWENYFFYAFPPFSLILKVLQKIKYDCAEGILVVPYWPSQAWFPTFCSMVVSDIIYFPSNKFIVLGENYPGGRNFIRKSCELKGLPKESHDILLSSLTKSSWKQYEIGLRKWWIFCSQLGLYPYRPTIINVLKFLSEEFNKGASYGTLNAYRSALALISGSSLAQNDDIKRFFKGVTNLRPGKPKYDVTWDPKIVLDFYRKQPCNNDLSLKELSQKLITLLALVTGHRIQTFSLIKIDQIRESSDMIEVRIPDRIKTSGLNKKQPVLYLPFYEADLKLCVASTFKEYLKKTSSIRDGKVSLFLSHKKPYKPVGSQTLSHWIKDVLVKCNIDTSIFKGYSTRHASTSSAQRKGLDIDIIKQTAGWSKNSETFAKFYHLPLIKDNDSFAKTILNNS</sequence>
<dbReference type="EMBL" id="AJVK01063404">
    <property type="status" value="NOT_ANNOTATED_CDS"/>
    <property type="molecule type" value="Genomic_DNA"/>
</dbReference>
<evidence type="ECO:0000256" key="2">
    <source>
        <dbReference type="ARBA" id="ARBA00023172"/>
    </source>
</evidence>
<keyword evidence="1" id="KW-0238">DNA-binding</keyword>
<evidence type="ECO:0000313" key="4">
    <source>
        <dbReference type="Proteomes" id="UP000092462"/>
    </source>
</evidence>
<dbReference type="CDD" id="cd03714">
    <property type="entry name" value="RT_DIRS1"/>
    <property type="match status" value="1"/>
</dbReference>
<dbReference type="InterPro" id="IPR013762">
    <property type="entry name" value="Integrase-like_cat_sf"/>
</dbReference>
<dbReference type="GO" id="GO:0003677">
    <property type="term" value="F:DNA binding"/>
    <property type="evidence" value="ECO:0007669"/>
    <property type="project" value="UniProtKB-KW"/>
</dbReference>
<dbReference type="SUPFAM" id="SSF56349">
    <property type="entry name" value="DNA breaking-rejoining enzymes"/>
    <property type="match status" value="1"/>
</dbReference>
<dbReference type="Gene3D" id="3.30.70.270">
    <property type="match status" value="1"/>
</dbReference>
<dbReference type="GO" id="GO:0006310">
    <property type="term" value="P:DNA recombination"/>
    <property type="evidence" value="ECO:0007669"/>
    <property type="project" value="UniProtKB-KW"/>
</dbReference>
<dbReference type="PANTHER" id="PTHR33050">
    <property type="entry name" value="REVERSE TRANSCRIPTASE DOMAIN-CONTAINING PROTEIN"/>
    <property type="match status" value="1"/>
</dbReference>
<protein>
    <submittedName>
        <fullName evidence="3">Uncharacterized protein</fullName>
    </submittedName>
</protein>
<dbReference type="Pfam" id="PF00589">
    <property type="entry name" value="Phage_integrase"/>
    <property type="match status" value="1"/>
</dbReference>
<dbReference type="Gene3D" id="3.30.420.10">
    <property type="entry name" value="Ribonuclease H-like superfamily/Ribonuclease H"/>
    <property type="match status" value="1"/>
</dbReference>
<dbReference type="InterPro" id="IPR010998">
    <property type="entry name" value="Integrase_recombinase_N"/>
</dbReference>
<dbReference type="CDD" id="cd09275">
    <property type="entry name" value="RNase_HI_RT_DIRS1"/>
    <property type="match status" value="1"/>
</dbReference>
<dbReference type="GO" id="GO:0015074">
    <property type="term" value="P:DNA integration"/>
    <property type="evidence" value="ECO:0007669"/>
    <property type="project" value="InterPro"/>
</dbReference>
<dbReference type="PROSITE" id="PS50878">
    <property type="entry name" value="RT_POL"/>
    <property type="match status" value="1"/>
</dbReference>
<dbReference type="Gene3D" id="1.10.443.10">
    <property type="entry name" value="Intergrase catalytic core"/>
    <property type="match status" value="1"/>
</dbReference>
<evidence type="ECO:0000256" key="1">
    <source>
        <dbReference type="ARBA" id="ARBA00023125"/>
    </source>
</evidence>
<dbReference type="GO" id="GO:0004523">
    <property type="term" value="F:RNA-DNA hybrid ribonuclease activity"/>
    <property type="evidence" value="ECO:0007669"/>
    <property type="project" value="InterPro"/>
</dbReference>
<keyword evidence="2" id="KW-0233">DNA recombination</keyword>
<dbReference type="SUPFAM" id="SSF47823">
    <property type="entry name" value="lambda integrase-like, N-terminal domain"/>
    <property type="match status" value="1"/>
</dbReference>
<dbReference type="Gene3D" id="3.10.10.10">
    <property type="entry name" value="HIV Type 1 Reverse Transcriptase, subunit A, domain 1"/>
    <property type="match status" value="1"/>
</dbReference>
<dbReference type="EnsemblMetazoa" id="PPAI008129-RA">
    <property type="protein sequence ID" value="PPAI008129-PA"/>
    <property type="gene ID" value="PPAI008129"/>
</dbReference>
<proteinExistence type="predicted"/>
<dbReference type="PROSITE" id="PS50879">
    <property type="entry name" value="RNASE_H_1"/>
    <property type="match status" value="1"/>
</dbReference>
<dbReference type="InterPro" id="IPR002104">
    <property type="entry name" value="Integrase_catalytic"/>
</dbReference>
<evidence type="ECO:0000313" key="3">
    <source>
        <dbReference type="EnsemblMetazoa" id="PPAI008129-PA"/>
    </source>
</evidence>
<dbReference type="VEuPathDB" id="VectorBase:PPAI008129"/>
<dbReference type="PANTHER" id="PTHR33050:SF7">
    <property type="entry name" value="RIBONUCLEASE H"/>
    <property type="match status" value="1"/>
</dbReference>
<reference evidence="3" key="1">
    <citation type="submission" date="2022-08" db="UniProtKB">
        <authorList>
            <consortium name="EnsemblMetazoa"/>
        </authorList>
    </citation>
    <scope>IDENTIFICATION</scope>
    <source>
        <strain evidence="3">Israel</strain>
    </source>
</reference>
<dbReference type="SUPFAM" id="SSF56672">
    <property type="entry name" value="DNA/RNA polymerases"/>
    <property type="match status" value="1"/>
</dbReference>
<dbReference type="InterPro" id="IPR002156">
    <property type="entry name" value="RNaseH_domain"/>
</dbReference>
<dbReference type="InterPro" id="IPR011010">
    <property type="entry name" value="DNA_brk_join_enz"/>
</dbReference>
<dbReference type="Proteomes" id="UP000092462">
    <property type="component" value="Unassembled WGS sequence"/>
</dbReference>